<comment type="caution">
    <text evidence="3">The sequence shown here is derived from an EMBL/GenBank/DDBJ whole genome shotgun (WGS) entry which is preliminary data.</text>
</comment>
<dbReference type="InterPro" id="IPR016024">
    <property type="entry name" value="ARM-type_fold"/>
</dbReference>
<gene>
    <name evidence="3" type="ORF">SAMN04488061_1863</name>
</gene>
<organism evidence="3 4">
    <name type="scientific">Filomicrobium insigne</name>
    <dbReference type="NCBI Taxonomy" id="418854"/>
    <lineage>
        <taxon>Bacteria</taxon>
        <taxon>Pseudomonadati</taxon>
        <taxon>Pseudomonadota</taxon>
        <taxon>Alphaproteobacteria</taxon>
        <taxon>Hyphomicrobiales</taxon>
        <taxon>Hyphomicrobiaceae</taxon>
        <taxon>Filomicrobium</taxon>
    </lineage>
</organism>
<dbReference type="SUPFAM" id="SSF48371">
    <property type="entry name" value="ARM repeat"/>
    <property type="match status" value="1"/>
</dbReference>
<accession>A0A1H0N2V1</accession>
<sequence length="1429" mass="156388">MVVNKKPKPTGAQQRKNRRTAASGGAPARSRRSSGNPGYAGYEYQIEVTIWVALDLMLVKNATAEVEIEPKSDEDLQAAITDPASGSLGLSAAGERLDLVVQAKTRSGSPWTTAAIADVLLGKDAADDDARRRRSRPLAMLQEDLERRYIFITNESSAESLRPHEGSHLFDFPEVEELPPHARDDYDAEAQASLAPRIVLLTGITREVLAGRIGGLLSLHGHVPSSKHEACIADLRDAVRKRIAGAKGGRWTRSDLLVVLVRHGGSVAPTRDMDHYVRPRSFETIKERLYTSNAVVITGPSGTGKTLTADILELELRRGSPPFDVIGEEHGPGFVRQHLTRSDPILFHLRDPWGGNRITPSADRWSSELPKLLDNAGPGRKFLITSRSDVMQSAGHELLKGLKSYTVSIEVEDYGSGKLAEIYDAIAGDLRGHARALAVAYRTRALEALSRPYEVKRFLVALSRENSDQPRKVDDVIADSQIEAISSVIASQIASFDLDGVESAAIIWAMLSARGAVARDVFAKLTRRMRMADSTMHPNVEGLIDFLVAGQNLRQDGAALAFYHPRVEDGLRMTFLRRRPAAEHTLAAVVNALVAWDAEGADWGTETGLGVLRAASRVEGLELAISDNTQRRLNSYLEAVALSADRGSDFEAALRDLARFASPDHAPSRLAKILVEGGPETEKTIFQDRWSAPRLDDEESEVLRRDERTKGLIERFIREVLPFSHREYHSEVVPLLHGLAEGLQEAFWDALDVVAGPGGPNENIDAIVQGALLSPAPDFDRAIARFAKSNADADAWLENYRNEAYEAEEHAVDADAADHILEEPGEQYFNARQGMKVVVRLRQRRNGVDWIAGNPHRNLLIYALAELVAESPRKPTLAELRFLLANAEGWTRGQAWRAAQRHWHADLSDLLRAELVRDDMQEASFRQLLIEIAATGSARHDPLPALIAVLSDTTIQRRIELLYDIMAARLDEDPTGVSGVALRRHRAEGLVGHFDDAERGLARALVRVLAREEISAVAATLSIEDRARLATILPAVPADPAGPLTCLAAAAGLDVDATVQRLLSMDDEGDGSAAVQAMLIASGPGLRDELMKALKHKRYKVRRKALLRLIPIATAEDRAVLVGTSRDHSADMRLAFANLMEEHQWPEAIDALIGLLSDMRNFASQLAPAPSWSRYGVARAAARALGAYERLPDQAIDALLETASKESADPFVAGAALRALARQDDDRIGPTLLAALESRGLNDAPSYRPKAQAAAWALFDRVTDERLSTLGTTALRIAEQDDPAVAGPLLIAFGVLEGVERDALLERLRDMDNEHRHALVRTSAIAVDRADGLSLDERERNLQRLARGEALDGLNADGRATLEAWSLGLNVENGFEHYSAWIADAVFKLPLSGELGQIRAYNLPARIGLMTMRSMSPYGEENRGEDDGT</sequence>
<evidence type="ECO:0000313" key="3">
    <source>
        <dbReference type="EMBL" id="SDO86835.1"/>
    </source>
</evidence>
<name>A0A1H0N2V1_9HYPH</name>
<keyword evidence="4" id="KW-1185">Reference proteome</keyword>
<dbReference type="SUPFAM" id="SSF52540">
    <property type="entry name" value="P-loop containing nucleoside triphosphate hydrolases"/>
    <property type="match status" value="1"/>
</dbReference>
<protein>
    <recommendedName>
        <fullName evidence="2">Novel STAND NTPase 3 domain-containing protein</fullName>
    </recommendedName>
</protein>
<evidence type="ECO:0000256" key="1">
    <source>
        <dbReference type="SAM" id="MobiDB-lite"/>
    </source>
</evidence>
<dbReference type="InterPro" id="IPR049050">
    <property type="entry name" value="nSTAND3"/>
</dbReference>
<proteinExistence type="predicted"/>
<dbReference type="InterPro" id="IPR027417">
    <property type="entry name" value="P-loop_NTPase"/>
</dbReference>
<feature type="region of interest" description="Disordered" evidence="1">
    <location>
        <begin position="1"/>
        <end position="37"/>
    </location>
</feature>
<dbReference type="InterPro" id="IPR011989">
    <property type="entry name" value="ARM-like"/>
</dbReference>
<dbReference type="Proteomes" id="UP000198795">
    <property type="component" value="Unassembled WGS sequence"/>
</dbReference>
<feature type="domain" description="Novel STAND NTPase 3" evidence="2">
    <location>
        <begin position="276"/>
        <end position="422"/>
    </location>
</feature>
<dbReference type="InterPro" id="IPR004155">
    <property type="entry name" value="PBS_lyase_HEAT"/>
</dbReference>
<evidence type="ECO:0000313" key="4">
    <source>
        <dbReference type="Proteomes" id="UP000198795"/>
    </source>
</evidence>
<reference evidence="3 4" key="1">
    <citation type="submission" date="2016-10" db="EMBL/GenBank/DDBJ databases">
        <authorList>
            <person name="Varghese N."/>
            <person name="Submissions S."/>
        </authorList>
    </citation>
    <scope>NUCLEOTIDE SEQUENCE [LARGE SCALE GENOMIC DNA]</scope>
    <source>
        <strain evidence="3 4">CGMCC 1.6497</strain>
    </source>
</reference>
<dbReference type="EMBL" id="FNJC01000002">
    <property type="protein sequence ID" value="SDO86835.1"/>
    <property type="molecule type" value="Genomic_DNA"/>
</dbReference>
<dbReference type="SMART" id="SM00567">
    <property type="entry name" value="EZ_HEAT"/>
    <property type="match status" value="3"/>
</dbReference>
<evidence type="ECO:0000259" key="2">
    <source>
        <dbReference type="Pfam" id="PF20720"/>
    </source>
</evidence>
<dbReference type="Gene3D" id="1.25.10.10">
    <property type="entry name" value="Leucine-rich Repeat Variant"/>
    <property type="match status" value="1"/>
</dbReference>
<dbReference type="Pfam" id="PF20720">
    <property type="entry name" value="nSTAND3"/>
    <property type="match status" value="1"/>
</dbReference>
<feature type="compositionally biased region" description="Low complexity" evidence="1">
    <location>
        <begin position="20"/>
        <end position="37"/>
    </location>
</feature>